<feature type="non-terminal residue" evidence="6">
    <location>
        <position position="92"/>
    </location>
</feature>
<evidence type="ECO:0000256" key="1">
    <source>
        <dbReference type="ARBA" id="ARBA00004141"/>
    </source>
</evidence>
<dbReference type="InterPro" id="IPR036257">
    <property type="entry name" value="Cyt_c_oxidase_su2_TM_sf"/>
</dbReference>
<comment type="subcellular location">
    <subcellularLocation>
        <location evidence="1">Membrane</location>
        <topology evidence="1">Multi-pass membrane protein</topology>
    </subcellularLocation>
</comment>
<dbReference type="Gene3D" id="1.10.287.90">
    <property type="match status" value="1"/>
</dbReference>
<dbReference type="GO" id="GO:0022900">
    <property type="term" value="P:electron transport chain"/>
    <property type="evidence" value="ECO:0007669"/>
    <property type="project" value="InterPro"/>
</dbReference>
<keyword evidence="4" id="KW-1133">Transmembrane helix</keyword>
<name>A0A382WWB8_9ZZZZ</name>
<evidence type="ECO:0000259" key="5">
    <source>
        <dbReference type="PROSITE" id="PS50999"/>
    </source>
</evidence>
<keyword evidence="3 4" id="KW-0472">Membrane</keyword>
<dbReference type="EMBL" id="UINC01162744">
    <property type="protein sequence ID" value="SVD62665.1"/>
    <property type="molecule type" value="Genomic_DNA"/>
</dbReference>
<dbReference type="Pfam" id="PF02790">
    <property type="entry name" value="COX2_TM"/>
    <property type="match status" value="1"/>
</dbReference>
<protein>
    <recommendedName>
        <fullName evidence="5">Cytochrome oxidase subunit II transmembrane region profile domain-containing protein</fullName>
    </recommendedName>
</protein>
<dbReference type="GO" id="GO:0016020">
    <property type="term" value="C:membrane"/>
    <property type="evidence" value="ECO:0007669"/>
    <property type="project" value="UniProtKB-SubCell"/>
</dbReference>
<proteinExistence type="predicted"/>
<evidence type="ECO:0000256" key="4">
    <source>
        <dbReference type="SAM" id="Phobius"/>
    </source>
</evidence>
<feature type="transmembrane region" description="Helical" evidence="4">
    <location>
        <begin position="22"/>
        <end position="46"/>
    </location>
</feature>
<accession>A0A382WWB8</accession>
<evidence type="ECO:0000313" key="6">
    <source>
        <dbReference type="EMBL" id="SVD62665.1"/>
    </source>
</evidence>
<feature type="domain" description="Cytochrome oxidase subunit II transmembrane region profile" evidence="5">
    <location>
        <begin position="1"/>
        <end position="92"/>
    </location>
</feature>
<gene>
    <name evidence="6" type="ORF">METZ01_LOCUS415519</name>
</gene>
<feature type="transmembrane region" description="Helical" evidence="4">
    <location>
        <begin position="67"/>
        <end position="90"/>
    </location>
</feature>
<keyword evidence="2 4" id="KW-0812">Transmembrane</keyword>
<dbReference type="AlphaFoldDB" id="A0A382WWB8"/>
<dbReference type="SUPFAM" id="SSF81464">
    <property type="entry name" value="Cytochrome c oxidase subunit II-like, transmembrane region"/>
    <property type="match status" value="1"/>
</dbReference>
<reference evidence="6" key="1">
    <citation type="submission" date="2018-05" db="EMBL/GenBank/DDBJ databases">
        <authorList>
            <person name="Lanie J.A."/>
            <person name="Ng W.-L."/>
            <person name="Kazmierczak K.M."/>
            <person name="Andrzejewski T.M."/>
            <person name="Davidsen T.M."/>
            <person name="Wayne K.J."/>
            <person name="Tettelin H."/>
            <person name="Glass J.I."/>
            <person name="Rusch D."/>
            <person name="Podicherti R."/>
            <person name="Tsui H.-C.T."/>
            <person name="Winkler M.E."/>
        </authorList>
    </citation>
    <scope>NUCLEOTIDE SEQUENCE</scope>
</reference>
<sequence>MSDYFPLFPEQASTFAAKVDGLFLLLVCLSVFFAVGVVFFIILFSVKYRRRSEDERPKPIEGSLPLELAWSIIPLILSLVVFSLGAGLAFRM</sequence>
<dbReference type="PROSITE" id="PS50999">
    <property type="entry name" value="COX2_TM"/>
    <property type="match status" value="1"/>
</dbReference>
<evidence type="ECO:0000256" key="3">
    <source>
        <dbReference type="ARBA" id="ARBA00023136"/>
    </source>
</evidence>
<organism evidence="6">
    <name type="scientific">marine metagenome</name>
    <dbReference type="NCBI Taxonomy" id="408172"/>
    <lineage>
        <taxon>unclassified sequences</taxon>
        <taxon>metagenomes</taxon>
        <taxon>ecological metagenomes</taxon>
    </lineage>
</organism>
<dbReference type="InterPro" id="IPR011759">
    <property type="entry name" value="Cyt_c_oxidase_su2_TM_dom"/>
</dbReference>
<evidence type="ECO:0000256" key="2">
    <source>
        <dbReference type="ARBA" id="ARBA00022692"/>
    </source>
</evidence>